<evidence type="ECO:0000256" key="5">
    <source>
        <dbReference type="ARBA" id="ARBA00023004"/>
    </source>
</evidence>
<dbReference type="InterPro" id="IPR001128">
    <property type="entry name" value="Cyt_P450"/>
</dbReference>
<accession>A0AAV5TJJ0</accession>
<gene>
    <name evidence="7" type="ORF">PENTCL1PPCAC_16660</name>
</gene>
<keyword evidence="8" id="KW-1185">Reference proteome</keyword>
<dbReference type="GO" id="GO:0008395">
    <property type="term" value="F:steroid hydroxylase activity"/>
    <property type="evidence" value="ECO:0007669"/>
    <property type="project" value="TreeGrafter"/>
</dbReference>
<feature type="non-terminal residue" evidence="7">
    <location>
        <position position="200"/>
    </location>
</feature>
<organism evidence="7 8">
    <name type="scientific">Pristionchus entomophagus</name>
    <dbReference type="NCBI Taxonomy" id="358040"/>
    <lineage>
        <taxon>Eukaryota</taxon>
        <taxon>Metazoa</taxon>
        <taxon>Ecdysozoa</taxon>
        <taxon>Nematoda</taxon>
        <taxon>Chromadorea</taxon>
        <taxon>Rhabditida</taxon>
        <taxon>Rhabditina</taxon>
        <taxon>Diplogasteromorpha</taxon>
        <taxon>Diplogasteroidea</taxon>
        <taxon>Neodiplogasteridae</taxon>
        <taxon>Pristionchus</taxon>
    </lineage>
</organism>
<evidence type="ECO:0000256" key="3">
    <source>
        <dbReference type="ARBA" id="ARBA00022723"/>
    </source>
</evidence>
<dbReference type="GO" id="GO:0016705">
    <property type="term" value="F:oxidoreductase activity, acting on paired donors, with incorporation or reduction of molecular oxygen"/>
    <property type="evidence" value="ECO:0007669"/>
    <property type="project" value="InterPro"/>
</dbReference>
<keyword evidence="5" id="KW-0408">Iron</keyword>
<dbReference type="SUPFAM" id="SSF48264">
    <property type="entry name" value="Cytochrome P450"/>
    <property type="match status" value="1"/>
</dbReference>
<keyword evidence="4" id="KW-0560">Oxidoreductase</keyword>
<evidence type="ECO:0000256" key="1">
    <source>
        <dbReference type="ARBA" id="ARBA00010617"/>
    </source>
</evidence>
<dbReference type="AlphaFoldDB" id="A0AAV5TJJ0"/>
<keyword evidence="6" id="KW-0503">Monooxygenase</keyword>
<keyword evidence="2" id="KW-0349">Heme</keyword>
<reference evidence="7" key="1">
    <citation type="submission" date="2023-10" db="EMBL/GenBank/DDBJ databases">
        <title>Genome assembly of Pristionchus species.</title>
        <authorList>
            <person name="Yoshida K."/>
            <person name="Sommer R.J."/>
        </authorList>
    </citation>
    <scope>NUCLEOTIDE SEQUENCE</scope>
    <source>
        <strain evidence="7">RS0144</strain>
    </source>
</reference>
<evidence type="ECO:0000256" key="2">
    <source>
        <dbReference type="ARBA" id="ARBA00022617"/>
    </source>
</evidence>
<feature type="non-terminal residue" evidence="7">
    <location>
        <position position="1"/>
    </location>
</feature>
<dbReference type="PANTHER" id="PTHR24302">
    <property type="entry name" value="CYTOCHROME P450 FAMILY 3"/>
    <property type="match status" value="1"/>
</dbReference>
<proteinExistence type="inferred from homology"/>
<dbReference type="InterPro" id="IPR036396">
    <property type="entry name" value="Cyt_P450_sf"/>
</dbReference>
<dbReference type="InterPro" id="IPR050705">
    <property type="entry name" value="Cytochrome_P450_3A"/>
</dbReference>
<protein>
    <recommendedName>
        <fullName evidence="9">Cytochrome P450</fullName>
    </recommendedName>
</protein>
<evidence type="ECO:0000256" key="6">
    <source>
        <dbReference type="ARBA" id="ARBA00023033"/>
    </source>
</evidence>
<keyword evidence="3" id="KW-0479">Metal-binding</keyword>
<comment type="similarity">
    <text evidence="1">Belongs to the cytochrome P450 family.</text>
</comment>
<name>A0AAV5TJJ0_9BILA</name>
<evidence type="ECO:0008006" key="9">
    <source>
        <dbReference type="Google" id="ProtNLM"/>
    </source>
</evidence>
<dbReference type="PANTHER" id="PTHR24302:SF15">
    <property type="entry name" value="FATTY-ACID PEROXYGENASE"/>
    <property type="match status" value="1"/>
</dbReference>
<dbReference type="GO" id="GO:0005506">
    <property type="term" value="F:iron ion binding"/>
    <property type="evidence" value="ECO:0007669"/>
    <property type="project" value="InterPro"/>
</dbReference>
<evidence type="ECO:0000313" key="8">
    <source>
        <dbReference type="Proteomes" id="UP001432027"/>
    </source>
</evidence>
<evidence type="ECO:0000313" key="7">
    <source>
        <dbReference type="EMBL" id="GMS94485.1"/>
    </source>
</evidence>
<dbReference type="GO" id="GO:0020037">
    <property type="term" value="F:heme binding"/>
    <property type="evidence" value="ECO:0007669"/>
    <property type="project" value="InterPro"/>
</dbReference>
<dbReference type="Gene3D" id="1.10.630.10">
    <property type="entry name" value="Cytochrome P450"/>
    <property type="match status" value="1"/>
</dbReference>
<dbReference type="Proteomes" id="UP001432027">
    <property type="component" value="Unassembled WGS sequence"/>
</dbReference>
<dbReference type="Pfam" id="PF00067">
    <property type="entry name" value="p450"/>
    <property type="match status" value="1"/>
</dbReference>
<dbReference type="EMBL" id="BTSX01000004">
    <property type="protein sequence ID" value="GMS94485.1"/>
    <property type="molecule type" value="Genomic_DNA"/>
</dbReference>
<comment type="caution">
    <text evidence="7">The sequence shown here is derived from an EMBL/GenBank/DDBJ whole genome shotgun (WGS) entry which is preliminary data.</text>
</comment>
<sequence>RYYSSRNRYWSDKGVPGPTPELLFGNLRAVWSYDRPRSLVLKEWTTEFGKVYGYLAGQQPIWVISHVSILNEIFVKRFDKFNATAKIGLQGSRNDENVHMGQASGAHWKRLRTLSTDAFSAKSIRYVFPTIKQSAKTIVGYIEKQEGTEIDAQGYFREYTMDIISKLTLGRKHNRMFDNELVGWCSKFFSSPLSSPVFVM</sequence>
<evidence type="ECO:0000256" key="4">
    <source>
        <dbReference type="ARBA" id="ARBA00023002"/>
    </source>
</evidence>